<comment type="similarity">
    <text evidence="6">Belongs to the ABC-2 integral membrane protein family.</text>
</comment>
<dbReference type="OrthoDB" id="8988363at2"/>
<dbReference type="PROSITE" id="PS51012">
    <property type="entry name" value="ABC_TM2"/>
    <property type="match status" value="1"/>
</dbReference>
<evidence type="ECO:0000256" key="1">
    <source>
        <dbReference type="ARBA" id="ARBA00004141"/>
    </source>
</evidence>
<dbReference type="GO" id="GO:0046677">
    <property type="term" value="P:response to antibiotic"/>
    <property type="evidence" value="ECO:0007669"/>
    <property type="project" value="UniProtKB-KW"/>
</dbReference>
<evidence type="ECO:0000259" key="7">
    <source>
        <dbReference type="PROSITE" id="PS51012"/>
    </source>
</evidence>
<sequence length="253" mass="26572">MTTLARHAVVLAGRGLTKARRNPGVFLDAIFLPVVFLLLFVYLFGGAVAGSTQDYLQYVFPGVLVMTAILAGLTSTGLSINLDIKKGVFDRFRSLPIPRSAPLLGTVLGDVVRYVVAVATLFALGLALGFRPTEGLAPTLAAAGLAIVFGFALSWVNVLIGVVVKEETLVTSVAFLGIFPLAFGTDMVAPSDTLPGWLQAWADVNPVSQAMDAASGLLLGGPVRDAVLATLAWSAGFLAVFVPLAVRAYRRRA</sequence>
<feature type="transmembrane region" description="Helical" evidence="6">
    <location>
        <begin position="25"/>
        <end position="49"/>
    </location>
</feature>
<evidence type="ECO:0000256" key="4">
    <source>
        <dbReference type="ARBA" id="ARBA00023136"/>
    </source>
</evidence>
<reference evidence="9" key="1">
    <citation type="submission" date="2016-10" db="EMBL/GenBank/DDBJ databases">
        <authorList>
            <person name="Varghese N."/>
            <person name="Submissions S."/>
        </authorList>
    </citation>
    <scope>NUCLEOTIDE SEQUENCE [LARGE SCALE GENOMIC DNA]</scope>
    <source>
        <strain evidence="9">DSM 45237</strain>
    </source>
</reference>
<dbReference type="InterPro" id="IPR051784">
    <property type="entry name" value="Nod_factor_ABC_transporter"/>
</dbReference>
<dbReference type="PANTHER" id="PTHR43229">
    <property type="entry name" value="NODULATION PROTEIN J"/>
    <property type="match status" value="1"/>
</dbReference>
<evidence type="ECO:0000256" key="5">
    <source>
        <dbReference type="ARBA" id="ARBA00023251"/>
    </source>
</evidence>
<feature type="transmembrane region" description="Helical" evidence="6">
    <location>
        <begin position="226"/>
        <end position="246"/>
    </location>
</feature>
<evidence type="ECO:0000256" key="3">
    <source>
        <dbReference type="ARBA" id="ARBA00022989"/>
    </source>
</evidence>
<dbReference type="PIRSF" id="PIRSF006648">
    <property type="entry name" value="DrrB"/>
    <property type="match status" value="1"/>
</dbReference>
<keyword evidence="6" id="KW-1003">Cell membrane</keyword>
<keyword evidence="2 6" id="KW-0812">Transmembrane</keyword>
<evidence type="ECO:0000313" key="9">
    <source>
        <dbReference type="Proteomes" id="UP000181980"/>
    </source>
</evidence>
<protein>
    <recommendedName>
        <fullName evidence="6">Transport permease protein</fullName>
    </recommendedName>
</protein>
<feature type="domain" description="ABC transmembrane type-2" evidence="7">
    <location>
        <begin position="24"/>
        <end position="252"/>
    </location>
</feature>
<dbReference type="EMBL" id="FNUC01000003">
    <property type="protein sequence ID" value="SEE79725.1"/>
    <property type="molecule type" value="Genomic_DNA"/>
</dbReference>
<evidence type="ECO:0000313" key="8">
    <source>
        <dbReference type="EMBL" id="SEE79725.1"/>
    </source>
</evidence>
<feature type="transmembrane region" description="Helical" evidence="6">
    <location>
        <begin position="103"/>
        <end position="128"/>
    </location>
</feature>
<organism evidence="8 9">
    <name type="scientific">Jiangella alba</name>
    <dbReference type="NCBI Taxonomy" id="561176"/>
    <lineage>
        <taxon>Bacteria</taxon>
        <taxon>Bacillati</taxon>
        <taxon>Actinomycetota</taxon>
        <taxon>Actinomycetes</taxon>
        <taxon>Jiangellales</taxon>
        <taxon>Jiangellaceae</taxon>
        <taxon>Jiangella</taxon>
    </lineage>
</organism>
<gene>
    <name evidence="8" type="ORF">SAMN04488561_2733</name>
</gene>
<name>A0A1H5LRK0_9ACTN</name>
<keyword evidence="5" id="KW-0046">Antibiotic resistance</keyword>
<feature type="transmembrane region" description="Helical" evidence="6">
    <location>
        <begin position="169"/>
        <end position="189"/>
    </location>
</feature>
<accession>A0A1H5LRK0</accession>
<keyword evidence="4 6" id="KW-0472">Membrane</keyword>
<dbReference type="InterPro" id="IPR013525">
    <property type="entry name" value="ABC2_TM"/>
</dbReference>
<comment type="subcellular location">
    <subcellularLocation>
        <location evidence="6">Cell membrane</location>
        <topology evidence="6">Multi-pass membrane protein</topology>
    </subcellularLocation>
    <subcellularLocation>
        <location evidence="1">Membrane</location>
        <topology evidence="1">Multi-pass membrane protein</topology>
    </subcellularLocation>
</comment>
<dbReference type="InterPro" id="IPR000412">
    <property type="entry name" value="ABC_2_transport"/>
</dbReference>
<dbReference type="Pfam" id="PF01061">
    <property type="entry name" value="ABC2_membrane"/>
    <property type="match status" value="1"/>
</dbReference>
<evidence type="ECO:0000256" key="2">
    <source>
        <dbReference type="ARBA" id="ARBA00022692"/>
    </source>
</evidence>
<dbReference type="PANTHER" id="PTHR43229:SF2">
    <property type="entry name" value="NODULATION PROTEIN J"/>
    <property type="match status" value="1"/>
</dbReference>
<dbReference type="STRING" id="561176.SAMN04488561_2733"/>
<keyword evidence="3 6" id="KW-1133">Transmembrane helix</keyword>
<feature type="transmembrane region" description="Helical" evidence="6">
    <location>
        <begin position="140"/>
        <end position="162"/>
    </location>
</feature>
<keyword evidence="6" id="KW-0813">Transport</keyword>
<proteinExistence type="inferred from homology"/>
<dbReference type="Proteomes" id="UP000181980">
    <property type="component" value="Unassembled WGS sequence"/>
</dbReference>
<keyword evidence="9" id="KW-1185">Reference proteome</keyword>
<dbReference type="RefSeq" id="WP_069113477.1">
    <property type="nucleotide sequence ID" value="NZ_FNUC01000003.1"/>
</dbReference>
<feature type="transmembrane region" description="Helical" evidence="6">
    <location>
        <begin position="55"/>
        <end position="82"/>
    </location>
</feature>
<dbReference type="GO" id="GO:0043190">
    <property type="term" value="C:ATP-binding cassette (ABC) transporter complex"/>
    <property type="evidence" value="ECO:0007669"/>
    <property type="project" value="InterPro"/>
</dbReference>
<dbReference type="GO" id="GO:0140359">
    <property type="term" value="F:ABC-type transporter activity"/>
    <property type="evidence" value="ECO:0007669"/>
    <property type="project" value="InterPro"/>
</dbReference>
<dbReference type="InterPro" id="IPR047817">
    <property type="entry name" value="ABC2_TM_bact-type"/>
</dbReference>
<evidence type="ECO:0000256" key="6">
    <source>
        <dbReference type="RuleBase" id="RU361157"/>
    </source>
</evidence>
<dbReference type="AlphaFoldDB" id="A0A1H5LRK0"/>